<evidence type="ECO:0000256" key="1">
    <source>
        <dbReference type="ARBA" id="ARBA00022679"/>
    </source>
</evidence>
<keyword evidence="3" id="KW-1185">Reference proteome</keyword>
<dbReference type="Gene3D" id="3.40.50.10540">
    <property type="entry name" value="Crotonobetainyl-coa:carnitine coa-transferase, domain 1"/>
    <property type="match status" value="1"/>
</dbReference>
<comment type="caution">
    <text evidence="2">The sequence shown here is derived from an EMBL/GenBank/DDBJ whole genome shotgun (WGS) entry which is preliminary data.</text>
</comment>
<gene>
    <name evidence="2" type="ORF">F6X42_04965</name>
</gene>
<keyword evidence="1 2" id="KW-0808">Transferase</keyword>
<dbReference type="InterPro" id="IPR044855">
    <property type="entry name" value="CoA-Trfase_III_dom3_sf"/>
</dbReference>
<evidence type="ECO:0000313" key="2">
    <source>
        <dbReference type="EMBL" id="MBC8746001.1"/>
    </source>
</evidence>
<dbReference type="InterPro" id="IPR050483">
    <property type="entry name" value="CoA-transferase_III_domain"/>
</dbReference>
<accession>A0ABR7PIJ3</accession>
<reference evidence="2 3" key="1">
    <citation type="submission" date="2019-09" db="EMBL/GenBank/DDBJ databases">
        <title>Paraburkholderia podalyriae sp. nov., A South African Podalyria-associated rhizobium.</title>
        <authorList>
            <person name="Mavima L."/>
            <person name="Beukes C.W."/>
            <person name="Palmer M."/>
            <person name="De Meyer S.E."/>
            <person name="James E.K."/>
            <person name="Maluk M."/>
            <person name="Avontuur J.R."/>
            <person name="Chan W.Y."/>
            <person name="Venter S.N."/>
            <person name="Steenkamp E.T."/>
        </authorList>
    </citation>
    <scope>NUCLEOTIDE SEQUENCE [LARGE SCALE GENOMIC DNA]</scope>
    <source>
        <strain evidence="2 3">WC7.3b</strain>
    </source>
</reference>
<sequence>MAKVLEGIRVLDFGRYIAGPFCAALLGDFGADVIRIDRIGGSEDRFVMPVTEGGEGAVFLQSNRNKRSLTLDIDCPQGREVAQRLIRTADVVVANMPPKTLANLGLDYESLCAVKPDIVLTASSAFGTHADAAHRVGFDGVGQAMSGAVYLSGMPNNPAKAMVPVVDFATAMSCALGTVMALYERRKSGKGQVVEGSLLQTALTFASGVLIEESVLSLDRQATGNRSPSYGPSDIFRTADGWIIAQVIGQSSFKRWAHMVGAPELIDDPRFSDDVSRGENGQILSEMMSQWCAARNRAEALDALEKAKIPAGPVYSPREALDDPVVRASKAFDWVDYPGLSRSAPIVLSPTTLSRTPPTIESRPPTIGEHTTEVLREVGYSDSEIAALRDLGVA</sequence>
<organism evidence="2 3">
    <name type="scientific">Paraburkholderia podalyriae</name>
    <dbReference type="NCBI Taxonomy" id="1938811"/>
    <lineage>
        <taxon>Bacteria</taxon>
        <taxon>Pseudomonadati</taxon>
        <taxon>Pseudomonadota</taxon>
        <taxon>Betaproteobacteria</taxon>
        <taxon>Burkholderiales</taxon>
        <taxon>Burkholderiaceae</taxon>
        <taxon>Paraburkholderia</taxon>
    </lineage>
</organism>
<dbReference type="InterPro" id="IPR003673">
    <property type="entry name" value="CoA-Trfase_fam_III"/>
</dbReference>
<dbReference type="PANTHER" id="PTHR48207:SF3">
    <property type="entry name" value="SUCCINATE--HYDROXYMETHYLGLUTARATE COA-TRANSFERASE"/>
    <property type="match status" value="1"/>
</dbReference>
<name>A0ABR7PIJ3_9BURK</name>
<dbReference type="InterPro" id="IPR023606">
    <property type="entry name" value="CoA-Trfase_III_dom_1_sf"/>
</dbReference>
<dbReference type="Proteomes" id="UP000736373">
    <property type="component" value="Unassembled WGS sequence"/>
</dbReference>
<dbReference type="Gene3D" id="3.30.1540.10">
    <property type="entry name" value="formyl-coa transferase, domain 3"/>
    <property type="match status" value="1"/>
</dbReference>
<dbReference type="EMBL" id="VZQQ01000003">
    <property type="protein sequence ID" value="MBC8746001.1"/>
    <property type="molecule type" value="Genomic_DNA"/>
</dbReference>
<evidence type="ECO:0000313" key="3">
    <source>
        <dbReference type="Proteomes" id="UP000736373"/>
    </source>
</evidence>
<dbReference type="SUPFAM" id="SSF89796">
    <property type="entry name" value="CoA-transferase family III (CaiB/BaiF)"/>
    <property type="match status" value="1"/>
</dbReference>
<dbReference type="PANTHER" id="PTHR48207">
    <property type="entry name" value="SUCCINATE--HYDROXYMETHYLGLUTARATE COA-TRANSFERASE"/>
    <property type="match status" value="1"/>
</dbReference>
<protein>
    <submittedName>
        <fullName evidence="2">CoA transferase</fullName>
    </submittedName>
</protein>
<dbReference type="Pfam" id="PF02515">
    <property type="entry name" value="CoA_transf_3"/>
    <property type="match status" value="1"/>
</dbReference>
<proteinExistence type="predicted"/>
<dbReference type="GO" id="GO:0016740">
    <property type="term" value="F:transferase activity"/>
    <property type="evidence" value="ECO:0007669"/>
    <property type="project" value="UniProtKB-KW"/>
</dbReference>